<dbReference type="Pfam" id="PF07730">
    <property type="entry name" value="HisKA_3"/>
    <property type="match status" value="1"/>
</dbReference>
<keyword evidence="5" id="KW-0808">Transferase</keyword>
<feature type="domain" description="Histidine kinase" evidence="13">
    <location>
        <begin position="391"/>
        <end position="483"/>
    </location>
</feature>
<dbReference type="Proteomes" id="UP000285258">
    <property type="component" value="Unassembled WGS sequence"/>
</dbReference>
<gene>
    <name evidence="15" type="ORF">DMP12_01415</name>
</gene>
<dbReference type="Pfam" id="PF02518">
    <property type="entry name" value="HATPase_c"/>
    <property type="match status" value="1"/>
</dbReference>
<evidence type="ECO:0000313" key="16">
    <source>
        <dbReference type="Proteomes" id="UP000285258"/>
    </source>
</evidence>
<dbReference type="GO" id="GO:0000155">
    <property type="term" value="F:phosphorelay sensor kinase activity"/>
    <property type="evidence" value="ECO:0007669"/>
    <property type="project" value="InterPro"/>
</dbReference>
<dbReference type="Gene3D" id="1.20.5.1930">
    <property type="match status" value="1"/>
</dbReference>
<dbReference type="PROSITE" id="PS51257">
    <property type="entry name" value="PROKAR_LIPOPROTEIN"/>
    <property type="match status" value="1"/>
</dbReference>
<dbReference type="GO" id="GO:0005524">
    <property type="term" value="F:ATP binding"/>
    <property type="evidence" value="ECO:0007669"/>
    <property type="project" value="UniProtKB-KW"/>
</dbReference>
<dbReference type="CDD" id="cd16917">
    <property type="entry name" value="HATPase_UhpB-NarQ-NarX-like"/>
    <property type="match status" value="1"/>
</dbReference>
<accession>A0A423UP40</accession>
<keyword evidence="7" id="KW-0547">Nucleotide-binding</keyword>
<dbReference type="InterPro" id="IPR050482">
    <property type="entry name" value="Sensor_HK_TwoCompSys"/>
</dbReference>
<dbReference type="InterPro" id="IPR003660">
    <property type="entry name" value="HAMP_dom"/>
</dbReference>
<dbReference type="InterPro" id="IPR036890">
    <property type="entry name" value="HATPase_C_sf"/>
</dbReference>
<evidence type="ECO:0000256" key="10">
    <source>
        <dbReference type="ARBA" id="ARBA00022989"/>
    </source>
</evidence>
<evidence type="ECO:0000256" key="4">
    <source>
        <dbReference type="ARBA" id="ARBA00022553"/>
    </source>
</evidence>
<feature type="transmembrane region" description="Helical" evidence="12">
    <location>
        <begin position="181"/>
        <end position="200"/>
    </location>
</feature>
<feature type="domain" description="HAMP" evidence="14">
    <location>
        <begin position="201"/>
        <end position="253"/>
    </location>
</feature>
<sequence>MKAVIKTITGAVRNASLQMKMFSLTAAVVVAVAACSFAWMQSALSGSLSLQVESRARALATYVASRSIDPLLTNNIYALNALVDDTVKNNEDVKYLFIVGENGEVIVSSEKALAVSDELLAANASVAEDGLYRESSKALETDAGRIMDNAAPVFKEGGAEVRVGMGYESVGSFMTDVSSQLLVIVGLVLAVAMAVSYAIVKVTLRPVKDLVGLTERVSEGELGERAHEYNHDEIGRLAESFNRMLDDLQMAEAERNDYVGELADKERILGLLLQKVINAQEDERKRIARELHDETSHSLTAMLIELQELRRGSLTADQEGHAVALKSLIDQALKDINQLAWNLRPSVLDKFGLQVSLERYVEEIEAHHSFSVDLVVQGDAASLPPDVEITIYRLVQEAVTNVVKYAHARELGIMLVVNAAFVSVVVEDDGVGFDVGAVTRLRPGEHLGLLGMDERVSILGGTLDIESSVGGGTTIIAKVPLRDKGASDET</sequence>
<keyword evidence="10 12" id="KW-1133">Transmembrane helix</keyword>
<keyword evidence="6 12" id="KW-0812">Transmembrane</keyword>
<dbReference type="Gene3D" id="6.10.340.10">
    <property type="match status" value="1"/>
</dbReference>
<proteinExistence type="predicted"/>
<dbReference type="PANTHER" id="PTHR24421:SF10">
    <property type="entry name" value="NITRATE_NITRITE SENSOR PROTEIN NARQ"/>
    <property type="match status" value="1"/>
</dbReference>
<dbReference type="EC" id="2.7.13.3" evidence="3"/>
<evidence type="ECO:0000313" key="15">
    <source>
        <dbReference type="EMBL" id="ROT92175.1"/>
    </source>
</evidence>
<dbReference type="InterPro" id="IPR011712">
    <property type="entry name" value="Sig_transdc_His_kin_sub3_dim/P"/>
</dbReference>
<dbReference type="EMBL" id="QIBW01000001">
    <property type="protein sequence ID" value="ROT92175.1"/>
    <property type="molecule type" value="Genomic_DNA"/>
</dbReference>
<dbReference type="SUPFAM" id="SSF55874">
    <property type="entry name" value="ATPase domain of HSP90 chaperone/DNA topoisomerase II/histidine kinase"/>
    <property type="match status" value="1"/>
</dbReference>
<keyword evidence="4" id="KW-0597">Phosphoprotein</keyword>
<evidence type="ECO:0000256" key="12">
    <source>
        <dbReference type="SAM" id="Phobius"/>
    </source>
</evidence>
<dbReference type="PANTHER" id="PTHR24421">
    <property type="entry name" value="NITRATE/NITRITE SENSOR PROTEIN NARX-RELATED"/>
    <property type="match status" value="1"/>
</dbReference>
<keyword evidence="9" id="KW-0067">ATP-binding</keyword>
<evidence type="ECO:0000259" key="13">
    <source>
        <dbReference type="PROSITE" id="PS50109"/>
    </source>
</evidence>
<comment type="subcellular location">
    <subcellularLocation>
        <location evidence="2">Membrane</location>
    </subcellularLocation>
</comment>
<name>A0A423UP40_9ACTN</name>
<dbReference type="Gene3D" id="3.30.565.10">
    <property type="entry name" value="Histidine kinase-like ATPase, C-terminal domain"/>
    <property type="match status" value="1"/>
</dbReference>
<evidence type="ECO:0000256" key="2">
    <source>
        <dbReference type="ARBA" id="ARBA00004370"/>
    </source>
</evidence>
<dbReference type="Pfam" id="PF00672">
    <property type="entry name" value="HAMP"/>
    <property type="match status" value="1"/>
</dbReference>
<evidence type="ECO:0000256" key="3">
    <source>
        <dbReference type="ARBA" id="ARBA00012438"/>
    </source>
</evidence>
<dbReference type="InterPro" id="IPR005467">
    <property type="entry name" value="His_kinase_dom"/>
</dbReference>
<evidence type="ECO:0000256" key="9">
    <source>
        <dbReference type="ARBA" id="ARBA00022840"/>
    </source>
</evidence>
<dbReference type="SMART" id="SM00387">
    <property type="entry name" value="HATPase_c"/>
    <property type="match status" value="1"/>
</dbReference>
<evidence type="ECO:0000256" key="11">
    <source>
        <dbReference type="ARBA" id="ARBA00023012"/>
    </source>
</evidence>
<comment type="catalytic activity">
    <reaction evidence="1">
        <text>ATP + protein L-histidine = ADP + protein N-phospho-L-histidine.</text>
        <dbReference type="EC" id="2.7.13.3"/>
    </reaction>
</comment>
<organism evidence="15 16">
    <name type="scientific">Gordonibacter urolithinfaciens</name>
    <dbReference type="NCBI Taxonomy" id="1335613"/>
    <lineage>
        <taxon>Bacteria</taxon>
        <taxon>Bacillati</taxon>
        <taxon>Actinomycetota</taxon>
        <taxon>Coriobacteriia</taxon>
        <taxon>Eggerthellales</taxon>
        <taxon>Eggerthellaceae</taxon>
        <taxon>Gordonibacter</taxon>
    </lineage>
</organism>
<dbReference type="PROSITE" id="PS50109">
    <property type="entry name" value="HIS_KIN"/>
    <property type="match status" value="1"/>
</dbReference>
<dbReference type="SUPFAM" id="SSF158472">
    <property type="entry name" value="HAMP domain-like"/>
    <property type="match status" value="1"/>
</dbReference>
<keyword evidence="8" id="KW-0418">Kinase</keyword>
<evidence type="ECO:0000256" key="1">
    <source>
        <dbReference type="ARBA" id="ARBA00000085"/>
    </source>
</evidence>
<keyword evidence="11" id="KW-0902">Two-component regulatory system</keyword>
<reference evidence="16" key="1">
    <citation type="submission" date="2018-05" db="EMBL/GenBank/DDBJ databases">
        <title>Genome Sequencing of selected type strains of the family Eggerthellaceae.</title>
        <authorList>
            <person name="Danylec N."/>
            <person name="Stoll D.A."/>
            <person name="Doetsch A."/>
            <person name="Huch M."/>
        </authorList>
    </citation>
    <scope>NUCLEOTIDE SEQUENCE [LARGE SCALE GENOMIC DNA]</scope>
    <source>
        <strain evidence="16">DSM 27213</strain>
    </source>
</reference>
<dbReference type="CDD" id="cd06225">
    <property type="entry name" value="HAMP"/>
    <property type="match status" value="1"/>
</dbReference>
<protein>
    <recommendedName>
        <fullName evidence="3">histidine kinase</fullName>
        <ecNumber evidence="3">2.7.13.3</ecNumber>
    </recommendedName>
</protein>
<keyword evidence="12" id="KW-0472">Membrane</keyword>
<dbReference type="SMART" id="SM00304">
    <property type="entry name" value="HAMP"/>
    <property type="match status" value="1"/>
</dbReference>
<feature type="transmembrane region" description="Helical" evidence="12">
    <location>
        <begin position="21"/>
        <end position="40"/>
    </location>
</feature>
<evidence type="ECO:0000256" key="6">
    <source>
        <dbReference type="ARBA" id="ARBA00022692"/>
    </source>
</evidence>
<evidence type="ECO:0000256" key="5">
    <source>
        <dbReference type="ARBA" id="ARBA00022679"/>
    </source>
</evidence>
<dbReference type="GO" id="GO:0046983">
    <property type="term" value="F:protein dimerization activity"/>
    <property type="evidence" value="ECO:0007669"/>
    <property type="project" value="InterPro"/>
</dbReference>
<dbReference type="AlphaFoldDB" id="A0A423UP40"/>
<dbReference type="RefSeq" id="WP_096227400.1">
    <property type="nucleotide sequence ID" value="NZ_QIBV01000001.1"/>
</dbReference>
<dbReference type="GO" id="GO:0016020">
    <property type="term" value="C:membrane"/>
    <property type="evidence" value="ECO:0007669"/>
    <property type="project" value="UniProtKB-SubCell"/>
</dbReference>
<evidence type="ECO:0000256" key="8">
    <source>
        <dbReference type="ARBA" id="ARBA00022777"/>
    </source>
</evidence>
<dbReference type="PROSITE" id="PS50885">
    <property type="entry name" value="HAMP"/>
    <property type="match status" value="1"/>
</dbReference>
<dbReference type="InterPro" id="IPR003594">
    <property type="entry name" value="HATPase_dom"/>
</dbReference>
<comment type="caution">
    <text evidence="15">The sequence shown here is derived from an EMBL/GenBank/DDBJ whole genome shotgun (WGS) entry which is preliminary data.</text>
</comment>
<evidence type="ECO:0000259" key="14">
    <source>
        <dbReference type="PROSITE" id="PS50885"/>
    </source>
</evidence>
<evidence type="ECO:0000256" key="7">
    <source>
        <dbReference type="ARBA" id="ARBA00022741"/>
    </source>
</evidence>